<name>A0ABU1NET7_9BURK</name>
<reference evidence="2 3" key="1">
    <citation type="submission" date="2023-07" db="EMBL/GenBank/DDBJ databases">
        <title>Sorghum-associated microbial communities from plants grown in Nebraska, USA.</title>
        <authorList>
            <person name="Schachtman D."/>
        </authorList>
    </citation>
    <scope>NUCLEOTIDE SEQUENCE [LARGE SCALE GENOMIC DNA]</scope>
    <source>
        <strain evidence="2 3">DS1781</strain>
    </source>
</reference>
<gene>
    <name evidence="2" type="ORF">J2739_002323</name>
</gene>
<comment type="caution">
    <text evidence="2">The sequence shown here is derived from an EMBL/GenBank/DDBJ whole genome shotgun (WGS) entry which is preliminary data.</text>
</comment>
<feature type="compositionally biased region" description="Gly residues" evidence="1">
    <location>
        <begin position="59"/>
        <end position="71"/>
    </location>
</feature>
<protein>
    <submittedName>
        <fullName evidence="2">DnaJ-class molecular chaperone</fullName>
    </submittedName>
</protein>
<sequence>MSSMKPQGDVGKDANAGTQPAQRPGDEAPAGTPGTGEALCRKCGGSGRADGGAPCPECGGTGKVNVGIGGA</sequence>
<proteinExistence type="predicted"/>
<dbReference type="Gene3D" id="6.20.20.10">
    <property type="match status" value="1"/>
</dbReference>
<accession>A0ABU1NET7</accession>
<dbReference type="Proteomes" id="UP001184230">
    <property type="component" value="Unassembled WGS sequence"/>
</dbReference>
<organism evidence="2 3">
    <name type="scientific">Variovorax soli</name>
    <dbReference type="NCBI Taxonomy" id="376815"/>
    <lineage>
        <taxon>Bacteria</taxon>
        <taxon>Pseudomonadati</taxon>
        <taxon>Pseudomonadota</taxon>
        <taxon>Betaproteobacteria</taxon>
        <taxon>Burkholderiales</taxon>
        <taxon>Comamonadaceae</taxon>
        <taxon>Variovorax</taxon>
    </lineage>
</organism>
<evidence type="ECO:0000313" key="2">
    <source>
        <dbReference type="EMBL" id="MDR6536550.1"/>
    </source>
</evidence>
<evidence type="ECO:0000256" key="1">
    <source>
        <dbReference type="SAM" id="MobiDB-lite"/>
    </source>
</evidence>
<dbReference type="EMBL" id="JAVDRF010000004">
    <property type="protein sequence ID" value="MDR6536550.1"/>
    <property type="molecule type" value="Genomic_DNA"/>
</dbReference>
<keyword evidence="3" id="KW-1185">Reference proteome</keyword>
<dbReference type="RefSeq" id="WP_309901665.1">
    <property type="nucleotide sequence ID" value="NZ_JAVDRF010000004.1"/>
</dbReference>
<evidence type="ECO:0000313" key="3">
    <source>
        <dbReference type="Proteomes" id="UP001184230"/>
    </source>
</evidence>
<feature type="region of interest" description="Disordered" evidence="1">
    <location>
        <begin position="1"/>
        <end position="71"/>
    </location>
</feature>